<organism evidence="1 2">
    <name type="scientific">Bacillus phage vB_BtS_B83</name>
    <dbReference type="NCBI Taxonomy" id="2565501"/>
    <lineage>
        <taxon>Viruses</taxon>
        <taxon>Duplodnaviria</taxon>
        <taxon>Heunggongvirae</taxon>
        <taxon>Uroviricota</taxon>
        <taxon>Caudoviricetes</taxon>
        <taxon>Skryabinvirinae</taxon>
        <taxon>Pushchinovirus</taxon>
        <taxon>Pushchinovirus B83</taxon>
    </lineage>
</organism>
<keyword evidence="2" id="KW-1185">Reference proteome</keyword>
<proteinExistence type="predicted"/>
<sequence>MRFSRKAARHIGPIRFANSGDRMHGEVTEYTLDEEELNRIRKERPTRRKEDFEKLIQLGNSEYTIMEMWGWTYPQLIQFKKRYGIKRKYSSTR</sequence>
<evidence type="ECO:0000313" key="2">
    <source>
        <dbReference type="Proteomes" id="UP000302244"/>
    </source>
</evidence>
<gene>
    <name evidence="1" type="ORF">B83_gp64</name>
</gene>
<dbReference type="EMBL" id="MK759918">
    <property type="protein sequence ID" value="QCQ57844.1"/>
    <property type="molecule type" value="Genomic_DNA"/>
</dbReference>
<evidence type="ECO:0000313" key="1">
    <source>
        <dbReference type="EMBL" id="QCQ57844.1"/>
    </source>
</evidence>
<reference evidence="1 2" key="1">
    <citation type="submission" date="2019-04" db="EMBL/GenBank/DDBJ databases">
        <title>Bacillus phage vB_BtS_B83 previously designated as a plasmid may represent new Siphoviridae genus.</title>
        <authorList>
            <person name="Piligrimova E."/>
            <person name="Kazantseva O."/>
            <person name="Zagorodny V."/>
            <person name="Shadrin A."/>
        </authorList>
    </citation>
    <scope>NUCLEOTIDE SEQUENCE [LARGE SCALE GENOMIC DNA]</scope>
</reference>
<name>A0A4P8MX81_9CAUD</name>
<protein>
    <submittedName>
        <fullName evidence="1">Uncharacterized protein</fullName>
    </submittedName>
</protein>
<dbReference type="Proteomes" id="UP000302244">
    <property type="component" value="Segment"/>
</dbReference>
<accession>A0A4P8MX81</accession>